<accession>A0ABT7KQF9</accession>
<sequence length="52" mass="5971">MQLKLTFAEEDSNRHSEPPAWEKLDAEARAKALRRLALMIARMLTAREACDD</sequence>
<proteinExistence type="predicted"/>
<organism evidence="1 2">
    <name type="scientific">Rhizobium calliandrae</name>
    <dbReference type="NCBI Taxonomy" id="1312182"/>
    <lineage>
        <taxon>Bacteria</taxon>
        <taxon>Pseudomonadati</taxon>
        <taxon>Pseudomonadota</taxon>
        <taxon>Alphaproteobacteria</taxon>
        <taxon>Hyphomicrobiales</taxon>
        <taxon>Rhizobiaceae</taxon>
        <taxon>Rhizobium/Agrobacterium group</taxon>
        <taxon>Rhizobium</taxon>
    </lineage>
</organism>
<dbReference type="Proteomes" id="UP001172630">
    <property type="component" value="Unassembled WGS sequence"/>
</dbReference>
<dbReference type="RefSeq" id="WP_285884902.1">
    <property type="nucleotide sequence ID" value="NZ_JARFYN010000130.1"/>
</dbReference>
<evidence type="ECO:0000313" key="2">
    <source>
        <dbReference type="Proteomes" id="UP001172630"/>
    </source>
</evidence>
<dbReference type="EMBL" id="JARFYN010000130">
    <property type="protein sequence ID" value="MDL2410889.1"/>
    <property type="molecule type" value="Genomic_DNA"/>
</dbReference>
<comment type="caution">
    <text evidence="1">The sequence shown here is derived from an EMBL/GenBank/DDBJ whole genome shotgun (WGS) entry which is preliminary data.</text>
</comment>
<protein>
    <submittedName>
        <fullName evidence="1">Uncharacterized protein</fullName>
    </submittedName>
</protein>
<evidence type="ECO:0000313" key="1">
    <source>
        <dbReference type="EMBL" id="MDL2410889.1"/>
    </source>
</evidence>
<reference evidence="1" key="1">
    <citation type="submission" date="2023-06" db="EMBL/GenBank/DDBJ databases">
        <title>Phylogenetic Diversity of Rhizobium strains.</title>
        <authorList>
            <person name="Moura F.T."/>
            <person name="Helene L.C.F."/>
            <person name="Hungria M."/>
        </authorList>
    </citation>
    <scope>NUCLEOTIDE SEQUENCE</scope>
    <source>
        <strain evidence="1">CCGE524</strain>
    </source>
</reference>
<gene>
    <name evidence="1" type="ORF">PY650_36260</name>
</gene>
<keyword evidence="2" id="KW-1185">Reference proteome</keyword>
<name>A0ABT7KQF9_9HYPH</name>